<dbReference type="HOGENOM" id="CLU_054927_3_0_5"/>
<dbReference type="PANTHER" id="PTHR33608:SF6">
    <property type="entry name" value="BLL2464 PROTEIN"/>
    <property type="match status" value="1"/>
</dbReference>
<keyword evidence="3" id="KW-1185">Reference proteome</keyword>
<gene>
    <name evidence="2" type="ORF">Lokhon_02266</name>
</gene>
<evidence type="ECO:0000259" key="1">
    <source>
        <dbReference type="Pfam" id="PF01882"/>
    </source>
</evidence>
<name>A0A017H8D0_9RHOB</name>
<sequence>MTASPARDTTPLGLRGRAEDLAAPLPPLLAEAEQLAQTVLMGEHGRRRAGAGSNFWQYRAAQPHDTARAIDWRRSGRADQAFVQEKEWQIAQSVALWVDDGASMGFASTPKLPPKGDRARLIALALAVVLNRGGERVGLTDARLPPRRGRGQLSRLAQILSHSAEADHGVPDPRSLAPRSRAVLVSDFLGPLEPIETMLTAGADRGVRGALLQVLDPAEEAFPYDGRTIFESMSGAIRHETLKAGDLRDRYLDRLAERRDRLGQLARATGWQFSIHHTGDSAAAALLWLYAALERR</sequence>
<evidence type="ECO:0000313" key="2">
    <source>
        <dbReference type="EMBL" id="EYD70626.1"/>
    </source>
</evidence>
<dbReference type="eggNOG" id="COG1721">
    <property type="taxonomic scope" value="Bacteria"/>
</dbReference>
<organism evidence="2 3">
    <name type="scientific">Limimaricola hongkongensis DSM 17492</name>
    <dbReference type="NCBI Taxonomy" id="1122180"/>
    <lineage>
        <taxon>Bacteria</taxon>
        <taxon>Pseudomonadati</taxon>
        <taxon>Pseudomonadota</taxon>
        <taxon>Alphaproteobacteria</taxon>
        <taxon>Rhodobacterales</taxon>
        <taxon>Paracoccaceae</taxon>
        <taxon>Limimaricola</taxon>
    </lineage>
</organism>
<protein>
    <submittedName>
        <fullName evidence="2">Putative membrane protein</fullName>
    </submittedName>
</protein>
<dbReference type="InterPro" id="IPR002881">
    <property type="entry name" value="DUF58"/>
</dbReference>
<dbReference type="Pfam" id="PF01882">
    <property type="entry name" value="DUF58"/>
    <property type="match status" value="1"/>
</dbReference>
<dbReference type="OrthoDB" id="9794556at2"/>
<dbReference type="RefSeq" id="WP_017929210.1">
    <property type="nucleotide sequence ID" value="NZ_KB823000.1"/>
</dbReference>
<dbReference type="AlphaFoldDB" id="A0A017H8D0"/>
<comment type="caution">
    <text evidence="2">The sequence shown here is derived from an EMBL/GenBank/DDBJ whole genome shotgun (WGS) entry which is preliminary data.</text>
</comment>
<dbReference type="STRING" id="1122180.Lokhon_02266"/>
<reference evidence="2 3" key="1">
    <citation type="submission" date="2013-03" db="EMBL/GenBank/DDBJ databases">
        <authorList>
            <person name="Fiebig A."/>
            <person name="Goeker M."/>
            <person name="Klenk H.-P.P."/>
        </authorList>
    </citation>
    <scope>NUCLEOTIDE SEQUENCE [LARGE SCALE GENOMIC DNA]</scope>
    <source>
        <strain evidence="2 3">DSM 17492</strain>
    </source>
</reference>
<proteinExistence type="predicted"/>
<accession>A0A017H8D0</accession>
<dbReference type="EMBL" id="APGJ01000007">
    <property type="protein sequence ID" value="EYD70626.1"/>
    <property type="molecule type" value="Genomic_DNA"/>
</dbReference>
<dbReference type="PANTHER" id="PTHR33608">
    <property type="entry name" value="BLL2464 PROTEIN"/>
    <property type="match status" value="1"/>
</dbReference>
<feature type="domain" description="DUF58" evidence="1">
    <location>
        <begin position="57"/>
        <end position="259"/>
    </location>
</feature>
<evidence type="ECO:0000313" key="3">
    <source>
        <dbReference type="Proteomes" id="UP000025047"/>
    </source>
</evidence>
<dbReference type="PATRIC" id="fig|1122180.6.peg.2245"/>
<dbReference type="Proteomes" id="UP000025047">
    <property type="component" value="Unassembled WGS sequence"/>
</dbReference>